<dbReference type="Gene3D" id="1.20.1250.20">
    <property type="entry name" value="MFS general substrate transporter like domains"/>
    <property type="match status" value="2"/>
</dbReference>
<evidence type="ECO:0000256" key="3">
    <source>
        <dbReference type="ARBA" id="ARBA00022676"/>
    </source>
</evidence>
<feature type="transmembrane region" description="Helical" evidence="9">
    <location>
        <begin position="357"/>
        <end position="380"/>
    </location>
</feature>
<evidence type="ECO:0000256" key="8">
    <source>
        <dbReference type="SAM" id="MobiDB-lite"/>
    </source>
</evidence>
<reference evidence="10" key="1">
    <citation type="submission" date="2019-08" db="EMBL/GenBank/DDBJ databases">
        <title>The improved chromosome-level genome for the pearl oyster Pinctada fucata martensii using PacBio sequencing and Hi-C.</title>
        <authorList>
            <person name="Zheng Z."/>
        </authorList>
    </citation>
    <scope>NUCLEOTIDE SEQUENCE</scope>
    <source>
        <strain evidence="10">ZZ-2019</strain>
        <tissue evidence="10">Adductor muscle</tissue>
    </source>
</reference>
<dbReference type="InterPro" id="IPR052983">
    <property type="entry name" value="MFS_Riboflavin_Transporter"/>
</dbReference>
<evidence type="ECO:0000256" key="2">
    <source>
        <dbReference type="ARBA" id="ARBA00022448"/>
    </source>
</evidence>
<feature type="transmembrane region" description="Helical" evidence="9">
    <location>
        <begin position="123"/>
        <end position="146"/>
    </location>
</feature>
<accession>A0AA89BTD7</accession>
<dbReference type="InterPro" id="IPR036259">
    <property type="entry name" value="MFS_trans_sf"/>
</dbReference>
<name>A0AA89BTD7_PINIB</name>
<comment type="subcellular location">
    <subcellularLocation>
        <location evidence="1">Membrane</location>
        <topology evidence="1">Multi-pass membrane protein</topology>
    </subcellularLocation>
</comment>
<keyword evidence="4" id="KW-0808">Transferase</keyword>
<comment type="caution">
    <text evidence="10">The sequence shown here is derived from an EMBL/GenBank/DDBJ whole genome shotgun (WGS) entry which is preliminary data.</text>
</comment>
<dbReference type="PANTHER" id="PTHR43385:SF1">
    <property type="entry name" value="RIBOFLAVIN TRANSPORTER RIBJ"/>
    <property type="match status" value="1"/>
</dbReference>
<gene>
    <name evidence="10" type="ORF">FSP39_010342</name>
</gene>
<evidence type="ECO:0000256" key="7">
    <source>
        <dbReference type="ARBA" id="ARBA00023136"/>
    </source>
</evidence>
<dbReference type="GO" id="GO:0008107">
    <property type="term" value="F:galactoside 2-alpha-L-fucosyltransferase activity"/>
    <property type="evidence" value="ECO:0007669"/>
    <property type="project" value="InterPro"/>
</dbReference>
<evidence type="ECO:0000256" key="6">
    <source>
        <dbReference type="ARBA" id="ARBA00022989"/>
    </source>
</evidence>
<dbReference type="PANTHER" id="PTHR43385">
    <property type="entry name" value="RIBOFLAVIN TRANSPORTER RIBJ"/>
    <property type="match status" value="1"/>
</dbReference>
<proteinExistence type="predicted"/>
<evidence type="ECO:0000256" key="5">
    <source>
        <dbReference type="ARBA" id="ARBA00022692"/>
    </source>
</evidence>
<dbReference type="CDD" id="cd11301">
    <property type="entry name" value="Fut1_Fut2_like"/>
    <property type="match status" value="1"/>
</dbReference>
<dbReference type="GO" id="GO:0022857">
    <property type="term" value="F:transmembrane transporter activity"/>
    <property type="evidence" value="ECO:0007669"/>
    <property type="project" value="InterPro"/>
</dbReference>
<dbReference type="GO" id="GO:0005975">
    <property type="term" value="P:carbohydrate metabolic process"/>
    <property type="evidence" value="ECO:0007669"/>
    <property type="project" value="InterPro"/>
</dbReference>
<evidence type="ECO:0000256" key="1">
    <source>
        <dbReference type="ARBA" id="ARBA00004141"/>
    </source>
</evidence>
<sequence>MTPYITSYIRQHKVKSTLNYAESTWISSIAAMGQGMSMFLGGLLNRRIGPRWSTLIGGWLARQEFFSTFLMTKFETTPHVDRDCIRFIRICDYLLIYYSTCNVSNLFGSLGVLLTYFTIKISFVLTVMTYGLLFGLGVGVAYAVPMDCAMRWLPDKKGLINGIVVAGFGSGAFIFDQIQTAYLNPDNLVTDIEVDNSKYFSQDAILDKVPSGFLLLGGCYAAMQFIGSMLLVNPPEKGKSSFQTSSENTSKEDTGPLVYKLSKEEQEEIEDDDDDDDGSFTPRQAVKLKNFIYYGSLTSSTLKEYSSYHPSISLQTFLQAYGQTFIDNDHFLAIVGSFSAVFNGLGRIMWGHLADRFCYKTAMVFSCGLFSALILSFGLTSLAGEGLYFIYVCLLFLCFSGNFSLLPTATAKTFGKKYYPVIYGMVFTASLCKVKKTSDGKLGNFSIEKYFMLKDWNSYPNETYDARTCRFIRRWQDNYDCGYDESVEDLFVGRDVHISGYFQSWKYWIQYETDVRKLFRFRDNIKRTALKNLTDILDKWDINLSKENITLVGIHIRRGDYVEGAHFRKFGYMTAPPEYLHKATSYMRKVYGKCLFLVCSNDMKWSKNVLHTYSDVHFVQGNTAIADMALLTLTNHTIMTVGTFGWWIGFLTSGTTIYYKYPFRPGSDFGKQFPGQSTVDHFYPGWIPMT</sequence>
<feature type="transmembrane region" description="Helical" evidence="9">
    <location>
        <begin position="95"/>
        <end position="117"/>
    </location>
</feature>
<feature type="transmembrane region" description="Helical" evidence="9">
    <location>
        <begin position="386"/>
        <end position="406"/>
    </location>
</feature>
<evidence type="ECO:0000256" key="4">
    <source>
        <dbReference type="ARBA" id="ARBA00022679"/>
    </source>
</evidence>
<feature type="transmembrane region" description="Helical" evidence="9">
    <location>
        <begin position="158"/>
        <end position="175"/>
    </location>
</feature>
<evidence type="ECO:0000313" key="10">
    <source>
        <dbReference type="EMBL" id="KAK3095100.1"/>
    </source>
</evidence>
<keyword evidence="6 9" id="KW-1133">Transmembrane helix</keyword>
<dbReference type="EMBL" id="VSWD01000008">
    <property type="protein sequence ID" value="KAK3095100.1"/>
    <property type="molecule type" value="Genomic_DNA"/>
</dbReference>
<dbReference type="AlphaFoldDB" id="A0AA89BTD7"/>
<dbReference type="Proteomes" id="UP001186944">
    <property type="component" value="Unassembled WGS sequence"/>
</dbReference>
<dbReference type="InterPro" id="IPR002516">
    <property type="entry name" value="Glyco_trans_11"/>
</dbReference>
<dbReference type="InterPro" id="IPR011701">
    <property type="entry name" value="MFS"/>
</dbReference>
<feature type="transmembrane region" description="Helical" evidence="9">
    <location>
        <begin position="213"/>
        <end position="232"/>
    </location>
</feature>
<evidence type="ECO:0008006" key="12">
    <source>
        <dbReference type="Google" id="ProtNLM"/>
    </source>
</evidence>
<dbReference type="Pfam" id="PF01531">
    <property type="entry name" value="Glyco_transf_11"/>
    <property type="match status" value="1"/>
</dbReference>
<dbReference type="SUPFAM" id="SSF103473">
    <property type="entry name" value="MFS general substrate transporter"/>
    <property type="match status" value="1"/>
</dbReference>
<dbReference type="Pfam" id="PF07690">
    <property type="entry name" value="MFS_1"/>
    <property type="match status" value="1"/>
</dbReference>
<protein>
    <recommendedName>
        <fullName evidence="12">L-Fucosyltransferase</fullName>
    </recommendedName>
</protein>
<keyword evidence="7 9" id="KW-0472">Membrane</keyword>
<organism evidence="10 11">
    <name type="scientific">Pinctada imbricata</name>
    <name type="common">Atlantic pearl-oyster</name>
    <name type="synonym">Pinctada martensii</name>
    <dbReference type="NCBI Taxonomy" id="66713"/>
    <lineage>
        <taxon>Eukaryota</taxon>
        <taxon>Metazoa</taxon>
        <taxon>Spiralia</taxon>
        <taxon>Lophotrochozoa</taxon>
        <taxon>Mollusca</taxon>
        <taxon>Bivalvia</taxon>
        <taxon>Autobranchia</taxon>
        <taxon>Pteriomorphia</taxon>
        <taxon>Pterioida</taxon>
        <taxon>Pterioidea</taxon>
        <taxon>Pteriidae</taxon>
        <taxon>Pinctada</taxon>
    </lineage>
</organism>
<keyword evidence="3" id="KW-0328">Glycosyltransferase</keyword>
<feature type="region of interest" description="Disordered" evidence="8">
    <location>
        <begin position="237"/>
        <end position="258"/>
    </location>
</feature>
<evidence type="ECO:0000256" key="9">
    <source>
        <dbReference type="SAM" id="Phobius"/>
    </source>
</evidence>
<keyword evidence="5 9" id="KW-0812">Transmembrane</keyword>
<keyword evidence="2" id="KW-0813">Transport</keyword>
<dbReference type="GO" id="GO:0016020">
    <property type="term" value="C:membrane"/>
    <property type="evidence" value="ECO:0007669"/>
    <property type="project" value="UniProtKB-SubCell"/>
</dbReference>
<keyword evidence="11" id="KW-1185">Reference proteome</keyword>
<evidence type="ECO:0000313" key="11">
    <source>
        <dbReference type="Proteomes" id="UP001186944"/>
    </source>
</evidence>